<name>A0A1Y6CTJ4_9GAMM</name>
<accession>A0A1Y6CTJ4</accession>
<dbReference type="AlphaFoldDB" id="A0A1Y6CTJ4"/>
<dbReference type="RefSeq" id="WP_085210894.1">
    <property type="nucleotide sequence ID" value="NZ_FXAM01000001.1"/>
</dbReference>
<evidence type="ECO:0008006" key="4">
    <source>
        <dbReference type="Google" id="ProtNLM"/>
    </source>
</evidence>
<keyword evidence="3" id="KW-1185">Reference proteome</keyword>
<protein>
    <recommendedName>
        <fullName evidence="4">Phage protein Gp138 N-terminal domain-containing protein</fullName>
    </recommendedName>
</protein>
<evidence type="ECO:0000313" key="3">
    <source>
        <dbReference type="Proteomes" id="UP000192923"/>
    </source>
</evidence>
<evidence type="ECO:0000256" key="1">
    <source>
        <dbReference type="SAM" id="MobiDB-lite"/>
    </source>
</evidence>
<gene>
    <name evidence="2" type="ORF">SAMN02949497_1234</name>
</gene>
<evidence type="ECO:0000313" key="2">
    <source>
        <dbReference type="EMBL" id="SMF93938.1"/>
    </source>
</evidence>
<organism evidence="2 3">
    <name type="scientific">Methylomagnum ishizawai</name>
    <dbReference type="NCBI Taxonomy" id="1760988"/>
    <lineage>
        <taxon>Bacteria</taxon>
        <taxon>Pseudomonadati</taxon>
        <taxon>Pseudomonadota</taxon>
        <taxon>Gammaproteobacteria</taxon>
        <taxon>Methylococcales</taxon>
        <taxon>Methylococcaceae</taxon>
        <taxon>Methylomagnum</taxon>
    </lineage>
</organism>
<reference evidence="2 3" key="1">
    <citation type="submission" date="2016-12" db="EMBL/GenBank/DDBJ databases">
        <authorList>
            <person name="Song W.-J."/>
            <person name="Kurnit D.M."/>
        </authorList>
    </citation>
    <scope>NUCLEOTIDE SEQUENCE [LARGE SCALE GENOMIC DNA]</scope>
    <source>
        <strain evidence="2 3">175</strain>
    </source>
</reference>
<dbReference type="OrthoDB" id="1903830at2"/>
<sequence>MKLEHARVIAVHPEGPSIDCVSLRDGRRLVGVPVYSLDAASDGGTIDLPAPVLGHGQDPATAPLGQRERVALIATDQHGMPHCLGFRFPPVSQMAFKEKNLRIQRHASGVFSAVDAAGNYQWQHPAGIKVLVGASTEFREFQGQGFDKNWHVPASGTPTYFRIQTPAFDLVVNPDGTATMTLSNALTIAADVHITKTLVVDGDVVLGGVDGGAEIGLRHHKHEGVQIGSSDSGGPKPGAGL</sequence>
<proteinExistence type="predicted"/>
<dbReference type="STRING" id="1760988.SAMN02949497_1234"/>
<dbReference type="Proteomes" id="UP000192923">
    <property type="component" value="Unassembled WGS sequence"/>
</dbReference>
<feature type="region of interest" description="Disordered" evidence="1">
    <location>
        <begin position="221"/>
        <end position="241"/>
    </location>
</feature>
<dbReference type="EMBL" id="FXAM01000001">
    <property type="protein sequence ID" value="SMF93938.1"/>
    <property type="molecule type" value="Genomic_DNA"/>
</dbReference>